<gene>
    <name evidence="1" type="ORF">C8D95_107198</name>
</gene>
<evidence type="ECO:0000313" key="2">
    <source>
        <dbReference type="Proteomes" id="UP000245390"/>
    </source>
</evidence>
<dbReference type="KEGG" id="salo:EF888_07310"/>
<comment type="caution">
    <text evidence="1">The sequence shown here is derived from an EMBL/GenBank/DDBJ whole genome shotgun (WGS) entry which is preliminary data.</text>
</comment>
<name>A0A316G4M1_9RHOB</name>
<organism evidence="1 2">
    <name type="scientific">Silicimonas algicola</name>
    <dbReference type="NCBI Taxonomy" id="1826607"/>
    <lineage>
        <taxon>Bacteria</taxon>
        <taxon>Pseudomonadati</taxon>
        <taxon>Pseudomonadota</taxon>
        <taxon>Alphaproteobacteria</taxon>
        <taxon>Rhodobacterales</taxon>
        <taxon>Paracoccaceae</taxon>
    </lineage>
</organism>
<dbReference type="EMBL" id="QGGV01000007">
    <property type="protein sequence ID" value="PWK55532.1"/>
    <property type="molecule type" value="Genomic_DNA"/>
</dbReference>
<keyword evidence="2" id="KW-1185">Reference proteome</keyword>
<proteinExistence type="predicted"/>
<protein>
    <submittedName>
        <fullName evidence="1">Uncharacterized protein</fullName>
    </submittedName>
</protein>
<dbReference type="Proteomes" id="UP000245390">
    <property type="component" value="Unassembled WGS sequence"/>
</dbReference>
<dbReference type="AlphaFoldDB" id="A0A316G4M1"/>
<evidence type="ECO:0000313" key="1">
    <source>
        <dbReference type="EMBL" id="PWK55532.1"/>
    </source>
</evidence>
<dbReference type="OrthoDB" id="7874140at2"/>
<sequence>MTSTLSRHMKPAHKAASRALGYALTLDDMEGWEAFSALIEARLSERERAGLAFAALRSQSETHAAWTAEAAVNDVAPPEVPTILDTPTGRAVMIEWREKRDAKERREVSA</sequence>
<dbReference type="RefSeq" id="WP_109760115.1">
    <property type="nucleotide sequence ID" value="NZ_CP034588.1"/>
</dbReference>
<reference evidence="1 2" key="1">
    <citation type="submission" date="2018-05" db="EMBL/GenBank/DDBJ databases">
        <title>Genomic Encyclopedia of Type Strains, Phase IV (KMG-IV): sequencing the most valuable type-strain genomes for metagenomic binning, comparative biology and taxonomic classification.</title>
        <authorList>
            <person name="Goeker M."/>
        </authorList>
    </citation>
    <scope>NUCLEOTIDE SEQUENCE [LARGE SCALE GENOMIC DNA]</scope>
    <source>
        <strain evidence="1 2">DSM 103371</strain>
    </source>
</reference>
<accession>A0A316G4M1</accession>